<organism evidence="1 4">
    <name type="scientific">Enterococcus gallinarum</name>
    <dbReference type="NCBI Taxonomy" id="1353"/>
    <lineage>
        <taxon>Bacteria</taxon>
        <taxon>Bacillati</taxon>
        <taxon>Bacillota</taxon>
        <taxon>Bacilli</taxon>
        <taxon>Lactobacillales</taxon>
        <taxon>Enterococcaceae</taxon>
        <taxon>Enterococcus</taxon>
    </lineage>
</organism>
<evidence type="ECO:0000313" key="3">
    <source>
        <dbReference type="Proteomes" id="UP000516696"/>
    </source>
</evidence>
<dbReference type="Proteomes" id="UP000516696">
    <property type="component" value="Chromosome"/>
</dbReference>
<proteinExistence type="predicted"/>
<reference evidence="1 4" key="2">
    <citation type="submission" date="2023-06" db="EMBL/GenBank/DDBJ databases">
        <title>Acute promotion of culturable opportunistic pathogens and persistent increase of antibiotic resistance following antibiotic exposure in mouse gut microbiota.</title>
        <authorList>
            <person name="Li L."/>
            <person name="Wang B."/>
            <person name="Sun Y."/>
            <person name="Wang M."/>
            <person name="Xu H."/>
        </authorList>
    </citation>
    <scope>NUCLEOTIDE SEQUENCE [LARGE SCALE GENOMIC DNA]</scope>
    <source>
        <strain evidence="1 4">CRI2_2</strain>
    </source>
</reference>
<dbReference type="EMBL" id="JASUBT010000002">
    <property type="protein sequence ID" value="MDL4934788.1"/>
    <property type="molecule type" value="Genomic_DNA"/>
</dbReference>
<accession>A0A3N3WDV7</accession>
<evidence type="ECO:0000313" key="1">
    <source>
        <dbReference type="EMBL" id="MDL4934788.1"/>
    </source>
</evidence>
<sequence length="258" mass="30193">MKRCYSPISSNKLDPYRLSFDPKCKRFLNSSDQATCQELAALIRPTMTIDFEKEIFAILPFVRDDRTHSLIIYQDYCSLLPQPPFPIIKQILLHFHFYEYALFKDTLYHLFSQSNIKRQYKIPCATSEYSLLPLTNATKKDTIWVNPGKIMTLSASGPQLFIELHNQFSFPCLVESRRLKQTMLISFLAHGIIKREHSYQLPRANTSLTEFLELSFSPLTNHLLEDLHFHDLPGKRGSFSLIYQDLYAEESQQKMRQK</sequence>
<name>A0A3N3WDV7_ENTGA</name>
<dbReference type="EMBL" id="CP050485">
    <property type="protein sequence ID" value="QOG27930.1"/>
    <property type="molecule type" value="Genomic_DNA"/>
</dbReference>
<evidence type="ECO:0000313" key="4">
    <source>
        <dbReference type="Proteomes" id="UP001241571"/>
    </source>
</evidence>
<dbReference type="AlphaFoldDB" id="A0A3N3WDV7"/>
<reference evidence="2 3" key="1">
    <citation type="submission" date="2020-03" db="EMBL/GenBank/DDBJ databases">
        <title>Characterization of ganglioside-mimicking enterococci.</title>
        <authorList>
            <person name="Patry R.T."/>
            <person name="Nothaft H."/>
            <person name="Bridger R."/>
            <person name="Shajahan A."/>
            <person name="Huynh S."/>
            <person name="Sanchez S."/>
            <person name="Azadi P."/>
            <person name="Cooper K."/>
            <person name="Miller W.G."/>
            <person name="Parker C.T."/>
            <person name="Wells L."/>
            <person name="Szymanski C.M."/>
        </authorList>
    </citation>
    <scope>NUCLEOTIDE SEQUENCE [LARGE SCALE GENOMIC DNA]</scope>
    <source>
        <strain evidence="2 3">EGM181</strain>
    </source>
</reference>
<evidence type="ECO:0000313" key="2">
    <source>
        <dbReference type="EMBL" id="QOG27930.1"/>
    </source>
</evidence>
<protein>
    <submittedName>
        <fullName evidence="1">Uncharacterized protein</fullName>
    </submittedName>
</protein>
<dbReference type="RefSeq" id="WP_081132229.1">
    <property type="nucleotide sequence ID" value="NZ_CAKODH010000001.1"/>
</dbReference>
<gene>
    <name evidence="2" type="ORF">EGM181_11985</name>
    <name evidence="1" type="ORF">QRX88_03520</name>
</gene>
<dbReference type="Proteomes" id="UP001241571">
    <property type="component" value="Unassembled WGS sequence"/>
</dbReference>